<protein>
    <recommendedName>
        <fullName evidence="3">2-C-methyl-D-erythritol 4-phosphate cytidylyltransferase</fullName>
        <ecNumber evidence="3">2.7.7.60</ecNumber>
    </recommendedName>
    <alternativeName>
        <fullName evidence="3">4-diphosphocytidyl-2C-methyl-D-erythritol synthase</fullName>
    </alternativeName>
    <alternativeName>
        <fullName evidence="3">MEP cytidylyltransferase</fullName>
        <shortName evidence="3">MCT</shortName>
    </alternativeName>
</protein>
<evidence type="ECO:0000256" key="3">
    <source>
        <dbReference type="HAMAP-Rule" id="MF_00108"/>
    </source>
</evidence>
<accession>A0A937KB48</accession>
<keyword evidence="1 3" id="KW-0808">Transferase</keyword>
<keyword evidence="2 3" id="KW-0548">Nucleotidyltransferase</keyword>
<evidence type="ECO:0000313" key="4">
    <source>
        <dbReference type="EMBL" id="MBL6445459.1"/>
    </source>
</evidence>
<dbReference type="InterPro" id="IPR034683">
    <property type="entry name" value="IspD/TarI"/>
</dbReference>
<feature type="site" description="Transition state stabilizer" evidence="3">
    <location>
        <position position="24"/>
    </location>
</feature>
<dbReference type="FunFam" id="3.90.550.10:FF:000003">
    <property type="entry name" value="2-C-methyl-D-erythritol 4-phosphate cytidylyltransferase"/>
    <property type="match status" value="1"/>
</dbReference>
<dbReference type="NCBIfam" id="TIGR00453">
    <property type="entry name" value="ispD"/>
    <property type="match status" value="1"/>
</dbReference>
<dbReference type="Gene3D" id="3.90.550.10">
    <property type="entry name" value="Spore Coat Polysaccharide Biosynthesis Protein SpsA, Chain A"/>
    <property type="match status" value="1"/>
</dbReference>
<comment type="function">
    <text evidence="3">Catalyzes the formation of 4-diphosphocytidyl-2-C-methyl-D-erythritol from CTP and 2-C-methyl-D-erythritol 4-phosphate (MEP).</text>
</comment>
<dbReference type="PANTHER" id="PTHR32125:SF4">
    <property type="entry name" value="2-C-METHYL-D-ERYTHRITOL 4-PHOSPHATE CYTIDYLYLTRANSFERASE, CHLOROPLASTIC"/>
    <property type="match status" value="1"/>
</dbReference>
<gene>
    <name evidence="3" type="primary">ispD</name>
    <name evidence="4" type="ORF">JMN32_04020</name>
</gene>
<dbReference type="GO" id="GO:0050518">
    <property type="term" value="F:2-C-methyl-D-erythritol 4-phosphate cytidylyltransferase activity"/>
    <property type="evidence" value="ECO:0007669"/>
    <property type="project" value="UniProtKB-UniRule"/>
</dbReference>
<feature type="site" description="Transition state stabilizer" evidence="3">
    <location>
        <position position="17"/>
    </location>
</feature>
<keyword evidence="3" id="KW-0414">Isoprene biosynthesis</keyword>
<keyword evidence="5" id="KW-1185">Reference proteome</keyword>
<comment type="similarity">
    <text evidence="3">Belongs to the IspD/TarI cytidylyltransferase family. IspD subfamily.</text>
</comment>
<evidence type="ECO:0000256" key="1">
    <source>
        <dbReference type="ARBA" id="ARBA00022679"/>
    </source>
</evidence>
<dbReference type="EMBL" id="JAEUGD010000014">
    <property type="protein sequence ID" value="MBL6445459.1"/>
    <property type="molecule type" value="Genomic_DNA"/>
</dbReference>
<name>A0A937KB48_9BACT</name>
<evidence type="ECO:0000256" key="2">
    <source>
        <dbReference type="ARBA" id="ARBA00022695"/>
    </source>
</evidence>
<sequence>MATQEYAIIVAGGKGSRMNSATPKQFMLLNGIPILIHTINAFFEYSDQIKIILVLPQNDIATWEGLCAKYRFKKPLQTTVGGTSRFESVKKGLAQIERENGLVAIHDGVRPLVSPDIIATSFKLAAVHQSAIAAVRLKESIRIINQDITKAVDRANYRLIQTPQTFALSLIKQAYEIKEEASLTDDASVAERAGYTISLFEGSYENIKVTTPEDIAVAEALLNYRKNKG</sequence>
<dbReference type="NCBIfam" id="NF001186">
    <property type="entry name" value="PRK00155.2-3"/>
    <property type="match status" value="1"/>
</dbReference>
<dbReference type="Proteomes" id="UP000614216">
    <property type="component" value="Unassembled WGS sequence"/>
</dbReference>
<comment type="caution">
    <text evidence="4">The sequence shown here is derived from an EMBL/GenBank/DDBJ whole genome shotgun (WGS) entry which is preliminary data.</text>
</comment>
<feature type="site" description="Positions MEP for the nucleophilic attack" evidence="3">
    <location>
        <position position="154"/>
    </location>
</feature>
<dbReference type="InterPro" id="IPR001228">
    <property type="entry name" value="IspD"/>
</dbReference>
<reference evidence="4" key="1">
    <citation type="submission" date="2021-01" db="EMBL/GenBank/DDBJ databases">
        <title>Fulvivirga kasyanovii gen. nov., sp nov., a novel member of the phylum Bacteroidetes isolated from seawater in a mussel farm.</title>
        <authorList>
            <person name="Zhao L.-H."/>
            <person name="Wang Z.-J."/>
        </authorList>
    </citation>
    <scope>NUCLEOTIDE SEQUENCE</scope>
    <source>
        <strain evidence="4">29W222</strain>
    </source>
</reference>
<dbReference type="CDD" id="cd02516">
    <property type="entry name" value="CDP-ME_synthetase"/>
    <property type="match status" value="1"/>
</dbReference>
<proteinExistence type="inferred from homology"/>
<dbReference type="EC" id="2.7.7.60" evidence="3"/>
<evidence type="ECO:0000313" key="5">
    <source>
        <dbReference type="Proteomes" id="UP000614216"/>
    </source>
</evidence>
<dbReference type="PANTHER" id="PTHR32125">
    <property type="entry name" value="2-C-METHYL-D-ERYTHRITOL 4-PHOSPHATE CYTIDYLYLTRANSFERASE, CHLOROPLASTIC"/>
    <property type="match status" value="1"/>
</dbReference>
<dbReference type="SUPFAM" id="SSF53448">
    <property type="entry name" value="Nucleotide-diphospho-sugar transferases"/>
    <property type="match status" value="1"/>
</dbReference>
<dbReference type="InterPro" id="IPR050088">
    <property type="entry name" value="IspD/TarI_cytidylyltransf_bact"/>
</dbReference>
<dbReference type="AlphaFoldDB" id="A0A937KB48"/>
<dbReference type="Pfam" id="PF01128">
    <property type="entry name" value="IspD"/>
    <property type="match status" value="1"/>
</dbReference>
<comment type="catalytic activity">
    <reaction evidence="3">
        <text>2-C-methyl-D-erythritol 4-phosphate + CTP + H(+) = 4-CDP-2-C-methyl-D-erythritol + diphosphate</text>
        <dbReference type="Rhea" id="RHEA:13429"/>
        <dbReference type="ChEBI" id="CHEBI:15378"/>
        <dbReference type="ChEBI" id="CHEBI:33019"/>
        <dbReference type="ChEBI" id="CHEBI:37563"/>
        <dbReference type="ChEBI" id="CHEBI:57823"/>
        <dbReference type="ChEBI" id="CHEBI:58262"/>
        <dbReference type="EC" id="2.7.7.60"/>
    </reaction>
</comment>
<comment type="pathway">
    <text evidence="3">Isoprenoid biosynthesis; isopentenyl diphosphate biosynthesis via DXP pathway; isopentenyl diphosphate from 1-deoxy-D-xylulose 5-phosphate: step 2/6.</text>
</comment>
<dbReference type="InterPro" id="IPR029044">
    <property type="entry name" value="Nucleotide-diphossugar_trans"/>
</dbReference>
<feature type="site" description="Positions MEP for the nucleophilic attack" evidence="3">
    <location>
        <position position="208"/>
    </location>
</feature>
<dbReference type="RefSeq" id="WP_202855001.1">
    <property type="nucleotide sequence ID" value="NZ_JAEUGD010000014.1"/>
</dbReference>
<dbReference type="GO" id="GO:0019288">
    <property type="term" value="P:isopentenyl diphosphate biosynthetic process, methylerythritol 4-phosphate pathway"/>
    <property type="evidence" value="ECO:0007669"/>
    <property type="project" value="UniProtKB-UniRule"/>
</dbReference>
<organism evidence="4 5">
    <name type="scientific">Fulvivirga marina</name>
    <dbReference type="NCBI Taxonomy" id="2494733"/>
    <lineage>
        <taxon>Bacteria</taxon>
        <taxon>Pseudomonadati</taxon>
        <taxon>Bacteroidota</taxon>
        <taxon>Cytophagia</taxon>
        <taxon>Cytophagales</taxon>
        <taxon>Fulvivirgaceae</taxon>
        <taxon>Fulvivirga</taxon>
    </lineage>
</organism>
<dbReference type="HAMAP" id="MF_00108">
    <property type="entry name" value="IspD"/>
    <property type="match status" value="1"/>
</dbReference>